<evidence type="ECO:0000313" key="2">
    <source>
        <dbReference type="Proteomes" id="UP000199021"/>
    </source>
</evidence>
<name>A0A1H9JER5_9BACT</name>
<reference evidence="2" key="1">
    <citation type="submission" date="2016-10" db="EMBL/GenBank/DDBJ databases">
        <authorList>
            <person name="Varghese N."/>
            <person name="Submissions S."/>
        </authorList>
    </citation>
    <scope>NUCLEOTIDE SEQUENCE [LARGE SCALE GENOMIC DNA]</scope>
    <source>
        <strain evidence="2">DSM 24740</strain>
    </source>
</reference>
<dbReference type="AlphaFoldDB" id="A0A1H9JER5"/>
<organism evidence="1 2">
    <name type="scientific">Neolewinella agarilytica</name>
    <dbReference type="NCBI Taxonomy" id="478744"/>
    <lineage>
        <taxon>Bacteria</taxon>
        <taxon>Pseudomonadati</taxon>
        <taxon>Bacteroidota</taxon>
        <taxon>Saprospiria</taxon>
        <taxon>Saprospirales</taxon>
        <taxon>Lewinellaceae</taxon>
        <taxon>Neolewinella</taxon>
    </lineage>
</organism>
<accession>A0A1H9JER5</accession>
<keyword evidence="2" id="KW-1185">Reference proteome</keyword>
<protein>
    <submittedName>
        <fullName evidence="1">Uncharacterized protein</fullName>
    </submittedName>
</protein>
<dbReference type="RefSeq" id="WP_262490478.1">
    <property type="nucleotide sequence ID" value="NZ_FOFB01000017.1"/>
</dbReference>
<dbReference type="STRING" id="478744.SAMN05444359_11729"/>
<evidence type="ECO:0000313" key="1">
    <source>
        <dbReference type="EMBL" id="SEQ85283.1"/>
    </source>
</evidence>
<sequence>MKSFGHPVNIAHHGLVSSARERMARVVASASFFAKVLVDKGKVA</sequence>
<dbReference type="Proteomes" id="UP000199021">
    <property type="component" value="Unassembled WGS sequence"/>
</dbReference>
<dbReference type="InParanoid" id="A0A1H9JER5"/>
<dbReference type="EMBL" id="FOFB01000017">
    <property type="protein sequence ID" value="SEQ85283.1"/>
    <property type="molecule type" value="Genomic_DNA"/>
</dbReference>
<gene>
    <name evidence="1" type="ORF">SAMN05444359_11729</name>
</gene>
<proteinExistence type="predicted"/>